<reference evidence="4" key="2">
    <citation type="submission" date="2019-06" db="EMBL/GenBank/DDBJ databases">
        <title>Co-occurence of chitin degradation, pigmentation and bioactivity in marine Pseudoalteromonas.</title>
        <authorList>
            <person name="Sonnenschein E.C."/>
            <person name="Bech P.K."/>
        </authorList>
    </citation>
    <scope>NUCLEOTIDE SEQUENCE [LARGE SCALE GENOMIC DNA]</scope>
    <source>
        <strain evidence="4">S1189</strain>
    </source>
</reference>
<dbReference type="RefSeq" id="WP_138566238.1">
    <property type="nucleotide sequence ID" value="NZ_PNCM01000007.1"/>
</dbReference>
<keyword evidence="1" id="KW-0732">Signal</keyword>
<feature type="domain" description="Peptidase C51" evidence="2">
    <location>
        <begin position="36"/>
        <end position="165"/>
    </location>
</feature>
<comment type="caution">
    <text evidence="3">The sequence shown here is derived from an EMBL/GenBank/DDBJ whole genome shotgun (WGS) entry which is preliminary data.</text>
</comment>
<gene>
    <name evidence="3" type="ORF">CWB73_02195</name>
</gene>
<dbReference type="OrthoDB" id="5296954at2"/>
<evidence type="ECO:0000259" key="2">
    <source>
        <dbReference type="PROSITE" id="PS50911"/>
    </source>
</evidence>
<evidence type="ECO:0000313" key="4">
    <source>
        <dbReference type="Proteomes" id="UP000307362"/>
    </source>
</evidence>
<organism evidence="3 4">
    <name type="scientific">Pseudoalteromonas phenolica</name>
    <dbReference type="NCBI Taxonomy" id="161398"/>
    <lineage>
        <taxon>Bacteria</taxon>
        <taxon>Pseudomonadati</taxon>
        <taxon>Pseudomonadota</taxon>
        <taxon>Gammaproteobacteria</taxon>
        <taxon>Alteromonadales</taxon>
        <taxon>Pseudoalteromonadaceae</taxon>
        <taxon>Pseudoalteromonas</taxon>
    </lineage>
</organism>
<dbReference type="SUPFAM" id="SSF54001">
    <property type="entry name" value="Cysteine proteinases"/>
    <property type="match status" value="1"/>
</dbReference>
<protein>
    <recommendedName>
        <fullName evidence="2">Peptidase C51 domain-containing protein</fullName>
    </recommendedName>
</protein>
<feature type="chain" id="PRO_5024385085" description="Peptidase C51 domain-containing protein" evidence="1">
    <location>
        <begin position="29"/>
        <end position="289"/>
    </location>
</feature>
<dbReference type="PROSITE" id="PS50911">
    <property type="entry name" value="CHAP"/>
    <property type="match status" value="1"/>
</dbReference>
<sequence>MLRTNKLFTTFLISSVFSTMFASQALQAQERCGNFTSSGNPFPCCDNNKNGSELDSVDGNCTWFAWKMAKDNWGYSLEQRTSAWRWDMDHHRAQNRESGYIFSKIPKPGTVAIQDRSSKNRYGHVAWIDEVYGNQLLVKEQNCFKEEQNEDGIFRPKSDFNTYLMGLRIEDFDVSSRQVKVNRTITSEFRIRNVTRWTTYNVAELRLSIQDRNDKHLSFMKKSSDNSEAKFRPHEFGFANGGEMFGRTKTNIVKAKHSFSQKGNYRVVPQLKLWSGEIINLGYYDINVY</sequence>
<feature type="signal peptide" evidence="1">
    <location>
        <begin position="1"/>
        <end position="28"/>
    </location>
</feature>
<dbReference type="AlphaFoldDB" id="A0A5S3YXN3"/>
<dbReference type="InterPro" id="IPR038765">
    <property type="entry name" value="Papain-like_cys_pep_sf"/>
</dbReference>
<proteinExistence type="predicted"/>
<accession>A0A5S3YXN3</accession>
<evidence type="ECO:0000313" key="3">
    <source>
        <dbReference type="EMBL" id="TMP83305.1"/>
    </source>
</evidence>
<dbReference type="InterPro" id="IPR007921">
    <property type="entry name" value="CHAP_dom"/>
</dbReference>
<dbReference type="Proteomes" id="UP000307362">
    <property type="component" value="Unassembled WGS sequence"/>
</dbReference>
<reference evidence="3 4" key="1">
    <citation type="submission" date="2017-12" db="EMBL/GenBank/DDBJ databases">
        <authorList>
            <person name="Paulsen S."/>
            <person name="Gram L.K."/>
        </authorList>
    </citation>
    <scope>NUCLEOTIDE SEQUENCE [LARGE SCALE GENOMIC DNA]</scope>
    <source>
        <strain evidence="3 4">S1189</strain>
    </source>
</reference>
<dbReference type="Gene3D" id="3.90.1720.10">
    <property type="entry name" value="endopeptidase domain like (from Nostoc punctiforme)"/>
    <property type="match status" value="1"/>
</dbReference>
<dbReference type="EMBL" id="PNCM01000007">
    <property type="protein sequence ID" value="TMP83305.1"/>
    <property type="molecule type" value="Genomic_DNA"/>
</dbReference>
<name>A0A5S3YXN3_9GAMM</name>
<dbReference type="Pfam" id="PF05257">
    <property type="entry name" value="CHAP"/>
    <property type="match status" value="1"/>
</dbReference>
<evidence type="ECO:0000256" key="1">
    <source>
        <dbReference type="SAM" id="SignalP"/>
    </source>
</evidence>